<dbReference type="RefSeq" id="XP_066083137.1">
    <property type="nucleotide sequence ID" value="XM_066227040.1"/>
</dbReference>
<name>A0AAX4KI38_9TREE</name>
<dbReference type="AlphaFoldDB" id="A0AAX4KI38"/>
<evidence type="ECO:0000256" key="2">
    <source>
        <dbReference type="SAM" id="Phobius"/>
    </source>
</evidence>
<keyword evidence="4" id="KW-1185">Reference proteome</keyword>
<organism evidence="3 4">
    <name type="scientific">Kwoniella europaea PYCC6329</name>
    <dbReference type="NCBI Taxonomy" id="1423913"/>
    <lineage>
        <taxon>Eukaryota</taxon>
        <taxon>Fungi</taxon>
        <taxon>Dikarya</taxon>
        <taxon>Basidiomycota</taxon>
        <taxon>Agaricomycotina</taxon>
        <taxon>Tremellomycetes</taxon>
        <taxon>Tremellales</taxon>
        <taxon>Cryptococcaceae</taxon>
        <taxon>Kwoniella</taxon>
    </lineage>
</organism>
<reference evidence="3 4" key="1">
    <citation type="submission" date="2024-01" db="EMBL/GenBank/DDBJ databases">
        <title>Comparative genomics of Cryptococcus and Kwoniella reveals pathogenesis evolution and contrasting modes of karyotype evolution via chromosome fusion or intercentromeric recombination.</title>
        <authorList>
            <person name="Coelho M.A."/>
            <person name="David-Palma M."/>
            <person name="Shea T."/>
            <person name="Bowers K."/>
            <person name="McGinley-Smith S."/>
            <person name="Mohammad A.W."/>
            <person name="Gnirke A."/>
            <person name="Yurkov A.M."/>
            <person name="Nowrousian M."/>
            <person name="Sun S."/>
            <person name="Cuomo C.A."/>
            <person name="Heitman J."/>
        </authorList>
    </citation>
    <scope>NUCLEOTIDE SEQUENCE [LARGE SCALE GENOMIC DNA]</scope>
    <source>
        <strain evidence="3 4">PYCC6329</strain>
    </source>
</reference>
<keyword evidence="2" id="KW-0472">Membrane</keyword>
<evidence type="ECO:0000313" key="3">
    <source>
        <dbReference type="EMBL" id="WWD05170.1"/>
    </source>
</evidence>
<feature type="transmembrane region" description="Helical" evidence="2">
    <location>
        <begin position="6"/>
        <end position="22"/>
    </location>
</feature>
<protein>
    <submittedName>
        <fullName evidence="3">Uncharacterized protein</fullName>
    </submittedName>
</protein>
<proteinExistence type="predicted"/>
<keyword evidence="2" id="KW-1133">Transmembrane helix</keyword>
<feature type="compositionally biased region" description="Low complexity" evidence="1">
    <location>
        <begin position="122"/>
        <end position="141"/>
    </location>
</feature>
<feature type="compositionally biased region" description="Acidic residues" evidence="1">
    <location>
        <begin position="100"/>
        <end position="109"/>
    </location>
</feature>
<dbReference type="GeneID" id="91102047"/>
<dbReference type="EMBL" id="CP144089">
    <property type="protein sequence ID" value="WWD05170.1"/>
    <property type="molecule type" value="Genomic_DNA"/>
</dbReference>
<dbReference type="KEGG" id="ker:91102047"/>
<accession>A0AAX4KI38</accession>
<evidence type="ECO:0000313" key="4">
    <source>
        <dbReference type="Proteomes" id="UP001358614"/>
    </source>
</evidence>
<evidence type="ECO:0000256" key="1">
    <source>
        <dbReference type="SAM" id="MobiDB-lite"/>
    </source>
</evidence>
<feature type="transmembrane region" description="Helical" evidence="2">
    <location>
        <begin position="43"/>
        <end position="70"/>
    </location>
</feature>
<sequence length="331" mass="37755">MPFPYISFRTLILMIVIPIVILKDIQWRYQQLKSHIERLTNSIVYEFIPTVGVYTFIGCLAVPTILFILLFKVSSYIARILCSIFLFLSKSSTISLETQEAEGREEEYEFREKSTSTSPLISTSNDSTASTSSTTSDNSSSVPGTPTTPINTVSIESWSYGVYLRKYPPLTVDSQSEFDSDQVHNNDRLEYVKEPRPKSERGGEYPFLPLRLNVDTNISPTSTSSYSIEIDADTSYDDTPITIHSDDSTIATPNKEEQQKENERIDNLLLRAKEMNIKHSKFVRRCEKESENFNASFPGELNIVRIRKSLKLNEKKHKKNGAKMDLPVIYE</sequence>
<keyword evidence="2" id="KW-0812">Transmembrane</keyword>
<feature type="region of interest" description="Disordered" evidence="1">
    <location>
        <begin position="100"/>
        <end position="148"/>
    </location>
</feature>
<gene>
    <name evidence="3" type="ORF">V865_003243</name>
</gene>
<dbReference type="Proteomes" id="UP001358614">
    <property type="component" value="Chromosome 1"/>
</dbReference>